<organism evidence="2 3">
    <name type="scientific">Streptomyces phage Vash</name>
    <dbReference type="NCBI Taxonomy" id="2510568"/>
    <lineage>
        <taxon>Viruses</taxon>
        <taxon>Duplodnaviria</taxon>
        <taxon>Heunggongvirae</taxon>
        <taxon>Uroviricota</taxon>
        <taxon>Caudoviricetes</taxon>
        <taxon>Colingsworthviridae</taxon>
        <taxon>Vashvirus</taxon>
        <taxon>Vashvirus vash</taxon>
    </lineage>
</organism>
<dbReference type="InterPro" id="IPR054738">
    <property type="entry name" value="Siphovirus-type_tail_C"/>
</dbReference>
<keyword evidence="3" id="KW-1185">Reference proteome</keyword>
<proteinExistence type="predicted"/>
<feature type="domain" description="Siphovirus-type tail component C-terminal" evidence="1">
    <location>
        <begin position="194"/>
        <end position="287"/>
    </location>
</feature>
<name>A0A411AYT1_9CAUD</name>
<sequence length="288" mass="31298">MAELSDWTCEFNGLVMGLPESPISIVGVDGLLTLPDVRSSDLTLVQRNGLWPGRDYLNGRTVTMTLEVYGSTRDEFTGALNALQAAFMPGVDESPFRFRFPGAAADQTAYVMARVRKRSAPLDLNFAYLTCNMAVELFATSPYIVGDAPRTQTVRSLKREKVPSGFVPPATVPWHIEAQGTTPADPVTRFTQYGSVAARPVVTITDAASPTLIDDVTGQFFSVDYDGTVVIDSAAQTITNAQGGDVSGFITVGSVWPEFGPGEHRLRLRSRDEYTSATASLTWSDRWV</sequence>
<accession>A0A411AYT1</accession>
<dbReference type="KEGG" id="vg:55011259"/>
<evidence type="ECO:0000313" key="2">
    <source>
        <dbReference type="EMBL" id="QAX93269.1"/>
    </source>
</evidence>
<reference evidence="2 3" key="1">
    <citation type="submission" date="2019-01" db="EMBL/GenBank/DDBJ databases">
        <authorList>
            <person name="Terrell S.O."/>
            <person name="Kelly J.L."/>
            <person name="Nayek S."/>
            <person name="Klug H.M."/>
            <person name="Layton S.R."/>
            <person name="Kim T."/>
            <person name="Hughes L.E."/>
            <person name="Garlena R.A."/>
            <person name="Russell D.A."/>
            <person name="Pope W.H."/>
            <person name="Jacobs-Sera D."/>
            <person name="Hatfull G.F."/>
        </authorList>
    </citation>
    <scope>NUCLEOTIDE SEQUENCE [LARGE SCALE GENOMIC DNA]</scope>
</reference>
<evidence type="ECO:0000313" key="3">
    <source>
        <dbReference type="Proteomes" id="UP000289278"/>
    </source>
</evidence>
<gene>
    <name evidence="2" type="primary">13</name>
    <name evidence="2" type="ORF">SEA_VASH_13</name>
</gene>
<evidence type="ECO:0000259" key="1">
    <source>
        <dbReference type="Pfam" id="PF22768"/>
    </source>
</evidence>
<dbReference type="GeneID" id="55011259"/>
<dbReference type="Proteomes" id="UP000289278">
    <property type="component" value="Segment"/>
</dbReference>
<dbReference type="RefSeq" id="YP_009819838.1">
    <property type="nucleotide sequence ID" value="NC_048154.1"/>
</dbReference>
<dbReference type="EMBL" id="MK450421">
    <property type="protein sequence ID" value="QAX93269.1"/>
    <property type="molecule type" value="Genomic_DNA"/>
</dbReference>
<protein>
    <submittedName>
        <fullName evidence="2">Minor tail protein</fullName>
    </submittedName>
</protein>
<dbReference type="Pfam" id="PF22768">
    <property type="entry name" value="SPP1_Dit"/>
    <property type="match status" value="1"/>
</dbReference>